<dbReference type="RefSeq" id="WP_160409912.1">
    <property type="nucleotide sequence ID" value="NZ_CP168562.1"/>
</dbReference>
<dbReference type="InterPro" id="IPR000182">
    <property type="entry name" value="GNAT_dom"/>
</dbReference>
<dbReference type="Gene3D" id="3.40.630.30">
    <property type="match status" value="1"/>
</dbReference>
<dbReference type="Pfam" id="PF13302">
    <property type="entry name" value="Acetyltransf_3"/>
    <property type="match status" value="1"/>
</dbReference>
<dbReference type="PANTHER" id="PTHR43610">
    <property type="entry name" value="BLL6696 PROTEIN"/>
    <property type="match status" value="1"/>
</dbReference>
<sequence>MNPVPLAGRHVRLEPFDETLRAPVRSALDCDPDAWRLFAINGQGDGFDGFWDSLNAQVAQGGWIAYAIRAVATGAVVGTTSFLNIKPTRQTVEIGGTFIHPDVRSTSVNAEAKYLMLAHAFGSGMRRVELLTDARNVRSQAAIAKLGAAREGVLRRERVTWTGHVRDSVLFAITDLDWPDVRAGLARRLGVTAPAGPCGFRDAGTPRACSHILP</sequence>
<dbReference type="EMBL" id="WSES01000006">
    <property type="protein sequence ID" value="MVW62436.1"/>
    <property type="molecule type" value="Genomic_DNA"/>
</dbReference>
<accession>A0A7X3G2C5</accession>
<evidence type="ECO:0000313" key="3">
    <source>
        <dbReference type="Proteomes" id="UP000443353"/>
    </source>
</evidence>
<dbReference type="InterPro" id="IPR016181">
    <property type="entry name" value="Acyl_CoA_acyltransferase"/>
</dbReference>
<evidence type="ECO:0000259" key="1">
    <source>
        <dbReference type="PROSITE" id="PS51186"/>
    </source>
</evidence>
<evidence type="ECO:0000313" key="2">
    <source>
        <dbReference type="EMBL" id="MVW62436.1"/>
    </source>
</evidence>
<proteinExistence type="predicted"/>
<organism evidence="2 3">
    <name type="scientific">Massilia cellulosiltytica</name>
    <dbReference type="NCBI Taxonomy" id="2683234"/>
    <lineage>
        <taxon>Bacteria</taxon>
        <taxon>Pseudomonadati</taxon>
        <taxon>Pseudomonadota</taxon>
        <taxon>Betaproteobacteria</taxon>
        <taxon>Burkholderiales</taxon>
        <taxon>Oxalobacteraceae</taxon>
        <taxon>Telluria group</taxon>
        <taxon>Massilia</taxon>
    </lineage>
</organism>
<reference evidence="2 3" key="1">
    <citation type="submission" date="2019-12" db="EMBL/GenBank/DDBJ databases">
        <authorList>
            <person name="Li C."/>
            <person name="Zhao J."/>
        </authorList>
    </citation>
    <scope>NUCLEOTIDE SEQUENCE [LARGE SCALE GENOMIC DNA]</scope>
    <source>
        <strain evidence="2 3">NEAU-DD11</strain>
    </source>
</reference>
<feature type="domain" description="N-acetyltransferase" evidence="1">
    <location>
        <begin position="22"/>
        <end position="172"/>
    </location>
</feature>
<protein>
    <submittedName>
        <fullName evidence="2">GNAT family N-acetyltransferase</fullName>
    </submittedName>
</protein>
<dbReference type="SUPFAM" id="SSF55729">
    <property type="entry name" value="Acyl-CoA N-acyltransferases (Nat)"/>
    <property type="match status" value="1"/>
</dbReference>
<name>A0A7X3G2C5_9BURK</name>
<keyword evidence="2" id="KW-0808">Transferase</keyword>
<dbReference type="Proteomes" id="UP000443353">
    <property type="component" value="Unassembled WGS sequence"/>
</dbReference>
<gene>
    <name evidence="2" type="ORF">GPY61_21115</name>
</gene>
<dbReference type="GO" id="GO:0016747">
    <property type="term" value="F:acyltransferase activity, transferring groups other than amino-acyl groups"/>
    <property type="evidence" value="ECO:0007669"/>
    <property type="project" value="InterPro"/>
</dbReference>
<comment type="caution">
    <text evidence="2">The sequence shown here is derived from an EMBL/GenBank/DDBJ whole genome shotgun (WGS) entry which is preliminary data.</text>
</comment>
<dbReference type="AlphaFoldDB" id="A0A7X3G2C5"/>
<dbReference type="PROSITE" id="PS51186">
    <property type="entry name" value="GNAT"/>
    <property type="match status" value="1"/>
</dbReference>
<dbReference type="PANTHER" id="PTHR43610:SF1">
    <property type="entry name" value="N-ACETYLTRANSFERASE DOMAIN-CONTAINING PROTEIN"/>
    <property type="match status" value="1"/>
</dbReference>
<keyword evidence="3" id="KW-1185">Reference proteome</keyword>